<accession>A0A7J0DDE4</accession>
<dbReference type="AlphaFoldDB" id="A0A7J0DDE4"/>
<keyword evidence="1" id="KW-0175">Coiled coil</keyword>
<sequence length="139" mass="16426">MPYSMVYGRESIIPVEIGMPSFRTLNMDKETNEVELRLNLDLLDERREQAEVRQAAYKLQIAKYYNQRVKHRTFFTCDLVLRKVTLSTKEISTGKLGPMWEGSSKVVKESRPGTYWLEDMKGKALPYPWNVEHLKKYYQ</sequence>
<reference evidence="3" key="1">
    <citation type="submission" date="2019-07" db="EMBL/GenBank/DDBJ databases">
        <title>De Novo Assembly of kiwifruit Actinidia rufa.</title>
        <authorList>
            <person name="Sugita-Konishi S."/>
            <person name="Sato K."/>
            <person name="Mori E."/>
            <person name="Abe Y."/>
            <person name="Kisaki G."/>
            <person name="Hamano K."/>
            <person name="Suezawa K."/>
            <person name="Otani M."/>
            <person name="Fukuda T."/>
            <person name="Manabe T."/>
            <person name="Gomi K."/>
            <person name="Tabuchi M."/>
            <person name="Akimitsu K."/>
            <person name="Kataoka I."/>
        </authorList>
    </citation>
    <scope>NUCLEOTIDE SEQUENCE [LARGE SCALE GENOMIC DNA]</scope>
    <source>
        <strain evidence="3">cv. Fuchu</strain>
    </source>
</reference>
<gene>
    <name evidence="2" type="ORF">Acr_00g0025610</name>
</gene>
<evidence type="ECO:0000313" key="2">
    <source>
        <dbReference type="EMBL" id="GFS32962.1"/>
    </source>
</evidence>
<evidence type="ECO:0008006" key="4">
    <source>
        <dbReference type="Google" id="ProtNLM"/>
    </source>
</evidence>
<proteinExistence type="predicted"/>
<feature type="coiled-coil region" evidence="1">
    <location>
        <begin position="33"/>
        <end position="60"/>
    </location>
</feature>
<evidence type="ECO:0000313" key="3">
    <source>
        <dbReference type="Proteomes" id="UP000585474"/>
    </source>
</evidence>
<dbReference type="EMBL" id="BJWL01000174">
    <property type="protein sequence ID" value="GFS32962.1"/>
    <property type="molecule type" value="Genomic_DNA"/>
</dbReference>
<evidence type="ECO:0000256" key="1">
    <source>
        <dbReference type="SAM" id="Coils"/>
    </source>
</evidence>
<comment type="caution">
    <text evidence="2">The sequence shown here is derived from an EMBL/GenBank/DDBJ whole genome shotgun (WGS) entry which is preliminary data.</text>
</comment>
<organism evidence="2 3">
    <name type="scientific">Actinidia rufa</name>
    <dbReference type="NCBI Taxonomy" id="165716"/>
    <lineage>
        <taxon>Eukaryota</taxon>
        <taxon>Viridiplantae</taxon>
        <taxon>Streptophyta</taxon>
        <taxon>Embryophyta</taxon>
        <taxon>Tracheophyta</taxon>
        <taxon>Spermatophyta</taxon>
        <taxon>Magnoliopsida</taxon>
        <taxon>eudicotyledons</taxon>
        <taxon>Gunneridae</taxon>
        <taxon>Pentapetalae</taxon>
        <taxon>asterids</taxon>
        <taxon>Ericales</taxon>
        <taxon>Actinidiaceae</taxon>
        <taxon>Actinidia</taxon>
    </lineage>
</organism>
<protein>
    <recommendedName>
        <fullName evidence="4">Reverse transcriptase domain-containing protein</fullName>
    </recommendedName>
</protein>
<dbReference type="PANTHER" id="PTHR48475:SF2">
    <property type="entry name" value="RIBONUCLEASE H"/>
    <property type="match status" value="1"/>
</dbReference>
<keyword evidence="3" id="KW-1185">Reference proteome</keyword>
<name>A0A7J0DDE4_9ERIC</name>
<dbReference type="PANTHER" id="PTHR48475">
    <property type="entry name" value="RIBONUCLEASE H"/>
    <property type="match status" value="1"/>
</dbReference>
<dbReference type="OrthoDB" id="1744372at2759"/>
<dbReference type="Proteomes" id="UP000585474">
    <property type="component" value="Unassembled WGS sequence"/>
</dbReference>